<keyword evidence="7" id="KW-1185">Reference proteome</keyword>
<dbReference type="PROSITE" id="PS51077">
    <property type="entry name" value="HTH_ICLR"/>
    <property type="match status" value="1"/>
</dbReference>
<dbReference type="SMART" id="SM00346">
    <property type="entry name" value="HTH_ICLR"/>
    <property type="match status" value="1"/>
</dbReference>
<keyword evidence="2" id="KW-0238">DNA-binding</keyword>
<evidence type="ECO:0000256" key="2">
    <source>
        <dbReference type="ARBA" id="ARBA00023125"/>
    </source>
</evidence>
<name>A0ABN2NUR1_9MICC</name>
<dbReference type="Gene3D" id="1.10.10.10">
    <property type="entry name" value="Winged helix-like DNA-binding domain superfamily/Winged helix DNA-binding domain"/>
    <property type="match status" value="1"/>
</dbReference>
<dbReference type="Proteomes" id="UP001500784">
    <property type="component" value="Unassembled WGS sequence"/>
</dbReference>
<evidence type="ECO:0000256" key="1">
    <source>
        <dbReference type="ARBA" id="ARBA00023015"/>
    </source>
</evidence>
<evidence type="ECO:0000259" key="5">
    <source>
        <dbReference type="PROSITE" id="PS51078"/>
    </source>
</evidence>
<dbReference type="PANTHER" id="PTHR30136:SF34">
    <property type="entry name" value="TRANSCRIPTIONAL REGULATOR"/>
    <property type="match status" value="1"/>
</dbReference>
<dbReference type="SUPFAM" id="SSF55781">
    <property type="entry name" value="GAF domain-like"/>
    <property type="match status" value="1"/>
</dbReference>
<keyword evidence="3" id="KW-0804">Transcription</keyword>
<dbReference type="EMBL" id="BAAALV010000001">
    <property type="protein sequence ID" value="GAA1901554.1"/>
    <property type="molecule type" value="Genomic_DNA"/>
</dbReference>
<dbReference type="InterPro" id="IPR050707">
    <property type="entry name" value="HTH_MetabolicPath_Reg"/>
</dbReference>
<evidence type="ECO:0000313" key="7">
    <source>
        <dbReference type="Proteomes" id="UP001500784"/>
    </source>
</evidence>
<dbReference type="Pfam" id="PF01614">
    <property type="entry name" value="IclR_C"/>
    <property type="match status" value="1"/>
</dbReference>
<sequence>MGGPQGGWYVKSVEKTFTVLGAFSEEEPLQSVSEVAAKADLSRAAARRFLLTLTELGYLSTDGTRFQLAPRVLNIGSAFLSSLTLPAIAEPHLKSLSGDLQETASVCILDDVHVVYVARITSPRLVSVAVHVGTRFPAWATSMGRVLLASLDEADLQDRLARSDVRRFTAKTVPSREALLTEIRNVRDRGWSVVREEYEEGLSGVAVPVHRAGRVVAAANVSLHQSYGRNAGLEEVLLPRLRRAAEDISADYGIRLTG</sequence>
<comment type="caution">
    <text evidence="6">The sequence shown here is derived from an EMBL/GenBank/DDBJ whole genome shotgun (WGS) entry which is preliminary data.</text>
</comment>
<feature type="domain" description="IclR-ED" evidence="5">
    <location>
        <begin position="71"/>
        <end position="254"/>
    </location>
</feature>
<dbReference type="InterPro" id="IPR014757">
    <property type="entry name" value="Tscrpt_reg_IclR_C"/>
</dbReference>
<reference evidence="6 7" key="1">
    <citation type="journal article" date="2019" name="Int. J. Syst. Evol. Microbiol.">
        <title>The Global Catalogue of Microorganisms (GCM) 10K type strain sequencing project: providing services to taxonomists for standard genome sequencing and annotation.</title>
        <authorList>
            <consortium name="The Broad Institute Genomics Platform"/>
            <consortium name="The Broad Institute Genome Sequencing Center for Infectious Disease"/>
            <person name="Wu L."/>
            <person name="Ma J."/>
        </authorList>
    </citation>
    <scope>NUCLEOTIDE SEQUENCE [LARGE SCALE GENOMIC DNA]</scope>
    <source>
        <strain evidence="6 7">JCM 13316</strain>
    </source>
</reference>
<evidence type="ECO:0000259" key="4">
    <source>
        <dbReference type="PROSITE" id="PS51077"/>
    </source>
</evidence>
<accession>A0ABN2NUR1</accession>
<dbReference type="Pfam" id="PF09339">
    <property type="entry name" value="HTH_IclR"/>
    <property type="match status" value="1"/>
</dbReference>
<dbReference type="InterPro" id="IPR036388">
    <property type="entry name" value="WH-like_DNA-bd_sf"/>
</dbReference>
<keyword evidence="1" id="KW-0805">Transcription regulation</keyword>
<dbReference type="InterPro" id="IPR029016">
    <property type="entry name" value="GAF-like_dom_sf"/>
</dbReference>
<evidence type="ECO:0000313" key="6">
    <source>
        <dbReference type="EMBL" id="GAA1901554.1"/>
    </source>
</evidence>
<dbReference type="SUPFAM" id="SSF46785">
    <property type="entry name" value="Winged helix' DNA-binding domain"/>
    <property type="match status" value="1"/>
</dbReference>
<dbReference type="PANTHER" id="PTHR30136">
    <property type="entry name" value="HELIX-TURN-HELIX TRANSCRIPTIONAL REGULATOR, ICLR FAMILY"/>
    <property type="match status" value="1"/>
</dbReference>
<dbReference type="Gene3D" id="3.30.450.40">
    <property type="match status" value="1"/>
</dbReference>
<evidence type="ECO:0000256" key="3">
    <source>
        <dbReference type="ARBA" id="ARBA00023163"/>
    </source>
</evidence>
<gene>
    <name evidence="6" type="ORF">GCM10009688_01380</name>
</gene>
<feature type="domain" description="HTH iclR-type" evidence="4">
    <location>
        <begin position="10"/>
        <end position="70"/>
    </location>
</feature>
<protein>
    <submittedName>
        <fullName evidence="6">IclR family transcriptional regulator C-terminal domain-containing protein</fullName>
    </submittedName>
</protein>
<dbReference type="InterPro" id="IPR005471">
    <property type="entry name" value="Tscrpt_reg_IclR_N"/>
</dbReference>
<proteinExistence type="predicted"/>
<dbReference type="InterPro" id="IPR036390">
    <property type="entry name" value="WH_DNA-bd_sf"/>
</dbReference>
<organism evidence="6 7">
    <name type="scientific">Arthrobacter gandavensis</name>
    <dbReference type="NCBI Taxonomy" id="169960"/>
    <lineage>
        <taxon>Bacteria</taxon>
        <taxon>Bacillati</taxon>
        <taxon>Actinomycetota</taxon>
        <taxon>Actinomycetes</taxon>
        <taxon>Micrococcales</taxon>
        <taxon>Micrococcaceae</taxon>
        <taxon>Arthrobacter</taxon>
    </lineage>
</organism>
<dbReference type="PROSITE" id="PS51078">
    <property type="entry name" value="ICLR_ED"/>
    <property type="match status" value="1"/>
</dbReference>